<accession>A0ABZ0TTD3</accession>
<comment type="similarity">
    <text evidence="1">Belongs to the sigma-70 factor family. ECF subfamily.</text>
</comment>
<dbReference type="Gene3D" id="1.10.1740.10">
    <property type="match status" value="1"/>
</dbReference>
<keyword evidence="8" id="KW-1185">Reference proteome</keyword>
<protein>
    <submittedName>
        <fullName evidence="7">Sigma-70 family RNA polymerase sigma factor</fullName>
    </submittedName>
</protein>
<dbReference type="Proteomes" id="UP001324380">
    <property type="component" value="Chromosome"/>
</dbReference>
<dbReference type="InterPro" id="IPR014284">
    <property type="entry name" value="RNA_pol_sigma-70_dom"/>
</dbReference>
<evidence type="ECO:0000256" key="3">
    <source>
        <dbReference type="ARBA" id="ARBA00023082"/>
    </source>
</evidence>
<dbReference type="PANTHER" id="PTHR43133">
    <property type="entry name" value="RNA POLYMERASE ECF-TYPE SIGMA FACTO"/>
    <property type="match status" value="1"/>
</dbReference>
<feature type="domain" description="RNA polymerase sigma-70 region 2" evidence="6">
    <location>
        <begin position="15"/>
        <end position="81"/>
    </location>
</feature>
<gene>
    <name evidence="7" type="ORF">SNE25_04170</name>
</gene>
<name>A0ABZ0TTD3_9SPHI</name>
<dbReference type="PANTHER" id="PTHR43133:SF8">
    <property type="entry name" value="RNA POLYMERASE SIGMA FACTOR HI_1459-RELATED"/>
    <property type="match status" value="1"/>
</dbReference>
<dbReference type="EMBL" id="CP139558">
    <property type="protein sequence ID" value="WPU94715.1"/>
    <property type="molecule type" value="Genomic_DNA"/>
</dbReference>
<evidence type="ECO:0000256" key="2">
    <source>
        <dbReference type="ARBA" id="ARBA00023015"/>
    </source>
</evidence>
<keyword evidence="2" id="KW-0805">Transcription regulation</keyword>
<dbReference type="RefSeq" id="WP_321563831.1">
    <property type="nucleotide sequence ID" value="NZ_CP139558.1"/>
</dbReference>
<evidence type="ECO:0000313" key="7">
    <source>
        <dbReference type="EMBL" id="WPU94715.1"/>
    </source>
</evidence>
<proteinExistence type="inferred from homology"/>
<sequence>MMLPNELSVNPQKWVDKHADYLYGYAITRISDEEVARDLVQETFLAALEALPEFEGKSTERTWLTAILKYKIIDTYRKKSRQGIKVPLGTNEERVEYFDPDLNNWKTEHWPAPFGVEDQDPLHNKELNNVLQDCMKKLPPFWLTIFTMKHMDDSSKDVICDELKLSESNFWVIIHRAKVSLRSCLQKRWF</sequence>
<evidence type="ECO:0000313" key="8">
    <source>
        <dbReference type="Proteomes" id="UP001324380"/>
    </source>
</evidence>
<evidence type="ECO:0000256" key="5">
    <source>
        <dbReference type="ARBA" id="ARBA00023163"/>
    </source>
</evidence>
<dbReference type="Pfam" id="PF04542">
    <property type="entry name" value="Sigma70_r2"/>
    <property type="match status" value="1"/>
</dbReference>
<evidence type="ECO:0000259" key="6">
    <source>
        <dbReference type="Pfam" id="PF04542"/>
    </source>
</evidence>
<dbReference type="Gene3D" id="1.10.10.10">
    <property type="entry name" value="Winged helix-like DNA-binding domain superfamily/Winged helix DNA-binding domain"/>
    <property type="match status" value="1"/>
</dbReference>
<dbReference type="InterPro" id="IPR036388">
    <property type="entry name" value="WH-like_DNA-bd_sf"/>
</dbReference>
<dbReference type="InterPro" id="IPR039425">
    <property type="entry name" value="RNA_pol_sigma-70-like"/>
</dbReference>
<dbReference type="NCBIfam" id="TIGR02937">
    <property type="entry name" value="sigma70-ECF"/>
    <property type="match status" value="1"/>
</dbReference>
<dbReference type="SUPFAM" id="SSF88659">
    <property type="entry name" value="Sigma3 and sigma4 domains of RNA polymerase sigma factors"/>
    <property type="match status" value="1"/>
</dbReference>
<keyword evidence="5" id="KW-0804">Transcription</keyword>
<dbReference type="InterPro" id="IPR013324">
    <property type="entry name" value="RNA_pol_sigma_r3/r4-like"/>
</dbReference>
<evidence type="ECO:0000256" key="1">
    <source>
        <dbReference type="ARBA" id="ARBA00010641"/>
    </source>
</evidence>
<keyword evidence="3" id="KW-0731">Sigma factor</keyword>
<evidence type="ECO:0000256" key="4">
    <source>
        <dbReference type="ARBA" id="ARBA00023125"/>
    </source>
</evidence>
<keyword evidence="4" id="KW-0238">DNA-binding</keyword>
<dbReference type="InterPro" id="IPR013325">
    <property type="entry name" value="RNA_pol_sigma_r2"/>
</dbReference>
<dbReference type="SUPFAM" id="SSF88946">
    <property type="entry name" value="Sigma2 domain of RNA polymerase sigma factors"/>
    <property type="match status" value="1"/>
</dbReference>
<reference evidence="7 8" key="1">
    <citation type="submission" date="2023-11" db="EMBL/GenBank/DDBJ databases">
        <title>Analysis of the Genomes of Mucilaginibacter gossypii cycad 4 and M. sabulilitoris SNA2: microbes with the potential for plant growth promotion.</title>
        <authorList>
            <person name="Hirsch A.M."/>
            <person name="Humm E."/>
            <person name="Rubbi M."/>
            <person name="Del Vecchio G."/>
            <person name="Ha S.M."/>
            <person name="Pellegrini M."/>
            <person name="Gunsalus R.P."/>
        </authorList>
    </citation>
    <scope>NUCLEOTIDE SEQUENCE [LARGE SCALE GENOMIC DNA]</scope>
    <source>
        <strain evidence="7 8">SNA2</strain>
    </source>
</reference>
<dbReference type="InterPro" id="IPR007627">
    <property type="entry name" value="RNA_pol_sigma70_r2"/>
</dbReference>
<organism evidence="7 8">
    <name type="scientific">Mucilaginibacter sabulilitoris</name>
    <dbReference type="NCBI Taxonomy" id="1173583"/>
    <lineage>
        <taxon>Bacteria</taxon>
        <taxon>Pseudomonadati</taxon>
        <taxon>Bacteroidota</taxon>
        <taxon>Sphingobacteriia</taxon>
        <taxon>Sphingobacteriales</taxon>
        <taxon>Sphingobacteriaceae</taxon>
        <taxon>Mucilaginibacter</taxon>
    </lineage>
</organism>